<feature type="compositionally biased region" description="Basic and acidic residues" evidence="4">
    <location>
        <begin position="511"/>
        <end position="548"/>
    </location>
</feature>
<feature type="domain" description="RWD" evidence="6">
    <location>
        <begin position="58"/>
        <end position="169"/>
    </location>
</feature>
<evidence type="ECO:0000313" key="7">
    <source>
        <dbReference type="EMBL" id="CAI8058015.1"/>
    </source>
</evidence>
<feature type="region of interest" description="Disordered" evidence="4">
    <location>
        <begin position="9"/>
        <end position="80"/>
    </location>
</feature>
<dbReference type="GO" id="GO:0033554">
    <property type="term" value="P:cellular response to stress"/>
    <property type="evidence" value="ECO:0007669"/>
    <property type="project" value="UniProtKB-ARBA"/>
</dbReference>
<dbReference type="FunFam" id="3.10.110.10:FF:000050">
    <property type="entry name" value="eIF-2-alpha kinase GCN2"/>
    <property type="match status" value="1"/>
</dbReference>
<dbReference type="CDD" id="cd23818">
    <property type="entry name" value="RWD_RNF25"/>
    <property type="match status" value="1"/>
</dbReference>
<dbReference type="InterPro" id="IPR006575">
    <property type="entry name" value="RWD_dom"/>
</dbReference>
<dbReference type="Gene3D" id="3.30.40.10">
    <property type="entry name" value="Zinc/RING finger domain, C3HC4 (zinc finger)"/>
    <property type="match status" value="1"/>
</dbReference>
<name>A0AA35XMJ8_GEOBA</name>
<dbReference type="Proteomes" id="UP001174909">
    <property type="component" value="Unassembled WGS sequence"/>
</dbReference>
<reference evidence="7" key="1">
    <citation type="submission" date="2023-03" db="EMBL/GenBank/DDBJ databases">
        <authorList>
            <person name="Steffen K."/>
            <person name="Cardenas P."/>
        </authorList>
    </citation>
    <scope>NUCLEOTIDE SEQUENCE</scope>
</reference>
<dbReference type="PROSITE" id="PS50089">
    <property type="entry name" value="ZF_RING_2"/>
    <property type="match status" value="1"/>
</dbReference>
<feature type="compositionally biased region" description="Basic and acidic residues" evidence="4">
    <location>
        <begin position="333"/>
        <end position="344"/>
    </location>
</feature>
<feature type="compositionally biased region" description="Polar residues" evidence="4">
    <location>
        <begin position="10"/>
        <end position="19"/>
    </location>
</feature>
<proteinExistence type="predicted"/>
<dbReference type="EMBL" id="CASHTH010004488">
    <property type="protein sequence ID" value="CAI8058015.1"/>
    <property type="molecule type" value="Genomic_DNA"/>
</dbReference>
<dbReference type="PANTHER" id="PTHR13198:SF4">
    <property type="entry name" value="E3 UBIQUITIN-PROTEIN LIGASE RNF25"/>
    <property type="match status" value="1"/>
</dbReference>
<evidence type="ECO:0000259" key="6">
    <source>
        <dbReference type="PROSITE" id="PS50908"/>
    </source>
</evidence>
<feature type="compositionally biased region" description="Basic and acidic residues" evidence="4">
    <location>
        <begin position="41"/>
        <end position="54"/>
    </location>
</feature>
<sequence length="548" mass="61497">RTLRLLLLRNDNNGVSPSHKNGAVSPGLREPNQRGAGALEQRVHGGDEDVENRRVTSPLSRRFSTSYGGNGGVRSLPSHHRETTSLEFHLTPSTADDKEQQFVYLDLCLGIPATYPQTPPTLNLLQSRGLADAHLTNIREGLVELCSELVGSPMVYQMVEWVKESLTNHNRPCGQCALCLSDFTEEEVEFRKTDCYHYFHTLCLLRYIDYHRRLLADEEREEMGRRKGKRERVLECPVCRNTIPNNSVCVRGEGEEREEEEEEEEKFVFVPSSSLRQWQSHMAAMLERQKERGGVIDLSDKDAVIDETWVRAPPPTDDGRTKVETATVPSSDQHSESSPREPHSRTTHSSSQDSRTTHSSSQDSRTTHSSSQDSRTAHSSSRYSKSAESSSPNSSSEPRMALNPRSGSTSYRGSQRGKPRGNRDSGPRTKYRTQDPCSGSRTGDPGMGTCHWQSRGASRDWRSRNQKRTERVEFGDGVGQMGVATGTSEIGHNSGGQLRRGGGRGRGGGGWRRERERREEGKVRREKRDHWNGGPEREGREERCVLAS</sequence>
<evidence type="ECO:0000256" key="4">
    <source>
        <dbReference type="SAM" id="MobiDB-lite"/>
    </source>
</evidence>
<gene>
    <name evidence="7" type="ORF">GBAR_LOCUS31564</name>
</gene>
<dbReference type="SMART" id="SM00591">
    <property type="entry name" value="RWD"/>
    <property type="match status" value="1"/>
</dbReference>
<evidence type="ECO:0000256" key="2">
    <source>
        <dbReference type="ARBA" id="ARBA00022833"/>
    </source>
</evidence>
<dbReference type="PANTHER" id="PTHR13198">
    <property type="entry name" value="RING FINGER PROTEIN 25"/>
    <property type="match status" value="1"/>
</dbReference>
<comment type="caution">
    <text evidence="7">The sequence shown here is derived from an EMBL/GenBank/DDBJ whole genome shotgun (WGS) entry which is preliminary data.</text>
</comment>
<dbReference type="AlphaFoldDB" id="A0AA35XMJ8"/>
<feature type="region of interest" description="Disordered" evidence="4">
    <location>
        <begin position="306"/>
        <end position="548"/>
    </location>
</feature>
<dbReference type="SMART" id="SM00184">
    <property type="entry name" value="RING"/>
    <property type="match status" value="1"/>
</dbReference>
<feature type="compositionally biased region" description="Polar residues" evidence="4">
    <location>
        <begin position="55"/>
        <end position="67"/>
    </location>
</feature>
<evidence type="ECO:0000256" key="1">
    <source>
        <dbReference type="ARBA" id="ARBA00022771"/>
    </source>
</evidence>
<evidence type="ECO:0000259" key="5">
    <source>
        <dbReference type="PROSITE" id="PS50089"/>
    </source>
</evidence>
<feature type="domain" description="RING-type" evidence="5">
    <location>
        <begin position="176"/>
        <end position="240"/>
    </location>
</feature>
<evidence type="ECO:0000256" key="3">
    <source>
        <dbReference type="PROSITE-ProRule" id="PRU00175"/>
    </source>
</evidence>
<dbReference type="GO" id="GO:0010468">
    <property type="term" value="P:regulation of gene expression"/>
    <property type="evidence" value="ECO:0007669"/>
    <property type="project" value="UniProtKB-ARBA"/>
</dbReference>
<dbReference type="SUPFAM" id="SSF54495">
    <property type="entry name" value="UBC-like"/>
    <property type="match status" value="1"/>
</dbReference>
<dbReference type="PROSITE" id="PS50908">
    <property type="entry name" value="RWD"/>
    <property type="match status" value="1"/>
</dbReference>
<dbReference type="GO" id="GO:0005634">
    <property type="term" value="C:nucleus"/>
    <property type="evidence" value="ECO:0007669"/>
    <property type="project" value="TreeGrafter"/>
</dbReference>
<keyword evidence="2" id="KW-0862">Zinc</keyword>
<dbReference type="GO" id="GO:0051246">
    <property type="term" value="P:regulation of protein metabolic process"/>
    <property type="evidence" value="ECO:0007669"/>
    <property type="project" value="UniProtKB-ARBA"/>
</dbReference>
<dbReference type="GO" id="GO:0009893">
    <property type="term" value="P:positive regulation of metabolic process"/>
    <property type="evidence" value="ECO:0007669"/>
    <property type="project" value="UniProtKB-ARBA"/>
</dbReference>
<keyword evidence="1 3" id="KW-0863">Zinc-finger</keyword>
<evidence type="ECO:0000313" key="8">
    <source>
        <dbReference type="Proteomes" id="UP001174909"/>
    </source>
</evidence>
<dbReference type="GO" id="GO:0061630">
    <property type="term" value="F:ubiquitin protein ligase activity"/>
    <property type="evidence" value="ECO:0007669"/>
    <property type="project" value="InterPro"/>
</dbReference>
<dbReference type="Pfam" id="PF05773">
    <property type="entry name" value="RWD"/>
    <property type="match status" value="1"/>
</dbReference>
<feature type="compositionally biased region" description="Gly residues" evidence="4">
    <location>
        <begin position="498"/>
        <end position="510"/>
    </location>
</feature>
<dbReference type="InterPro" id="IPR039133">
    <property type="entry name" value="RNF25"/>
</dbReference>
<dbReference type="InterPro" id="IPR016135">
    <property type="entry name" value="UBQ-conjugating_enzyme/RWD"/>
</dbReference>
<keyword evidence="1 3" id="KW-0479">Metal-binding</keyword>
<protein>
    <submittedName>
        <fullName evidence="7">E3 ubiquitin-protein ligase RNF25</fullName>
    </submittedName>
</protein>
<dbReference type="GO" id="GO:0016567">
    <property type="term" value="P:protein ubiquitination"/>
    <property type="evidence" value="ECO:0007669"/>
    <property type="project" value="TreeGrafter"/>
</dbReference>
<dbReference type="InterPro" id="IPR013083">
    <property type="entry name" value="Znf_RING/FYVE/PHD"/>
</dbReference>
<feature type="non-terminal residue" evidence="7">
    <location>
        <position position="548"/>
    </location>
</feature>
<feature type="compositionally biased region" description="Low complexity" evidence="4">
    <location>
        <begin position="347"/>
        <end position="396"/>
    </location>
</feature>
<dbReference type="Gene3D" id="3.10.110.10">
    <property type="entry name" value="Ubiquitin Conjugating Enzyme"/>
    <property type="match status" value="1"/>
</dbReference>
<dbReference type="SUPFAM" id="SSF57850">
    <property type="entry name" value="RING/U-box"/>
    <property type="match status" value="1"/>
</dbReference>
<keyword evidence="8" id="KW-1185">Reference proteome</keyword>
<organism evidence="7 8">
    <name type="scientific">Geodia barretti</name>
    <name type="common">Barrett's horny sponge</name>
    <dbReference type="NCBI Taxonomy" id="519541"/>
    <lineage>
        <taxon>Eukaryota</taxon>
        <taxon>Metazoa</taxon>
        <taxon>Porifera</taxon>
        <taxon>Demospongiae</taxon>
        <taxon>Heteroscleromorpha</taxon>
        <taxon>Tetractinellida</taxon>
        <taxon>Astrophorina</taxon>
        <taxon>Geodiidae</taxon>
        <taxon>Geodia</taxon>
    </lineage>
</organism>
<accession>A0AA35XMJ8</accession>
<dbReference type="InterPro" id="IPR001841">
    <property type="entry name" value="Znf_RING"/>
</dbReference>
<feature type="compositionally biased region" description="Basic and acidic residues" evidence="4">
    <location>
        <begin position="457"/>
        <end position="474"/>
    </location>
</feature>
<dbReference type="GO" id="GO:0008270">
    <property type="term" value="F:zinc ion binding"/>
    <property type="evidence" value="ECO:0007669"/>
    <property type="project" value="UniProtKB-KW"/>
</dbReference>